<dbReference type="Proteomes" id="UP001302676">
    <property type="component" value="Unassembled WGS sequence"/>
</dbReference>
<name>A0AAN6UYP0_9PEZI</name>
<organism evidence="2 3">
    <name type="scientific">Dichotomopilus funicola</name>
    <dbReference type="NCBI Taxonomy" id="1934379"/>
    <lineage>
        <taxon>Eukaryota</taxon>
        <taxon>Fungi</taxon>
        <taxon>Dikarya</taxon>
        <taxon>Ascomycota</taxon>
        <taxon>Pezizomycotina</taxon>
        <taxon>Sordariomycetes</taxon>
        <taxon>Sordariomycetidae</taxon>
        <taxon>Sordariales</taxon>
        <taxon>Chaetomiaceae</taxon>
        <taxon>Dichotomopilus</taxon>
    </lineage>
</organism>
<comment type="caution">
    <text evidence="2">The sequence shown here is derived from an EMBL/GenBank/DDBJ whole genome shotgun (WGS) entry which is preliminary data.</text>
</comment>
<reference evidence="2" key="1">
    <citation type="journal article" date="2023" name="Mol. Phylogenet. Evol.">
        <title>Genome-scale phylogeny and comparative genomics of the fungal order Sordariales.</title>
        <authorList>
            <person name="Hensen N."/>
            <person name="Bonometti L."/>
            <person name="Westerberg I."/>
            <person name="Brannstrom I.O."/>
            <person name="Guillou S."/>
            <person name="Cros-Aarteil S."/>
            <person name="Calhoun S."/>
            <person name="Haridas S."/>
            <person name="Kuo A."/>
            <person name="Mondo S."/>
            <person name="Pangilinan J."/>
            <person name="Riley R."/>
            <person name="LaButti K."/>
            <person name="Andreopoulos B."/>
            <person name="Lipzen A."/>
            <person name="Chen C."/>
            <person name="Yan M."/>
            <person name="Daum C."/>
            <person name="Ng V."/>
            <person name="Clum A."/>
            <person name="Steindorff A."/>
            <person name="Ohm R.A."/>
            <person name="Martin F."/>
            <person name="Silar P."/>
            <person name="Natvig D.O."/>
            <person name="Lalanne C."/>
            <person name="Gautier V."/>
            <person name="Ament-Velasquez S.L."/>
            <person name="Kruys A."/>
            <person name="Hutchinson M.I."/>
            <person name="Powell A.J."/>
            <person name="Barry K."/>
            <person name="Miller A.N."/>
            <person name="Grigoriev I.V."/>
            <person name="Debuchy R."/>
            <person name="Gladieux P."/>
            <person name="Hiltunen Thoren M."/>
            <person name="Johannesson H."/>
        </authorList>
    </citation>
    <scope>NUCLEOTIDE SEQUENCE</scope>
    <source>
        <strain evidence="2">CBS 141.50</strain>
    </source>
</reference>
<dbReference type="RefSeq" id="XP_062634690.1">
    <property type="nucleotide sequence ID" value="XM_062781626.1"/>
</dbReference>
<dbReference type="AlphaFoldDB" id="A0AAN6UYP0"/>
<sequence>MFLITAHLIILSLLALASSLPHPIDSIQHIKRSQPPKTRRTTIGGHGVVILPGGAPAEVNGGKPTTKISIGGSTYQVAPGVDTVIDGVPVEEYTPGDDDGGVQGIGEEEVSEGKKMAVEFAEAAGRILGGREYTRE</sequence>
<proteinExistence type="predicted"/>
<evidence type="ECO:0000256" key="1">
    <source>
        <dbReference type="SAM" id="SignalP"/>
    </source>
</evidence>
<gene>
    <name evidence="2" type="ORF">C8A04DRAFT_31070</name>
</gene>
<reference evidence="2" key="2">
    <citation type="submission" date="2023-05" db="EMBL/GenBank/DDBJ databases">
        <authorList>
            <consortium name="Lawrence Berkeley National Laboratory"/>
            <person name="Steindorff A."/>
            <person name="Hensen N."/>
            <person name="Bonometti L."/>
            <person name="Westerberg I."/>
            <person name="Brannstrom I.O."/>
            <person name="Guillou S."/>
            <person name="Cros-Aarteil S."/>
            <person name="Calhoun S."/>
            <person name="Haridas S."/>
            <person name="Kuo A."/>
            <person name="Mondo S."/>
            <person name="Pangilinan J."/>
            <person name="Riley R."/>
            <person name="Labutti K."/>
            <person name="Andreopoulos B."/>
            <person name="Lipzen A."/>
            <person name="Chen C."/>
            <person name="Yanf M."/>
            <person name="Daum C."/>
            <person name="Ng V."/>
            <person name="Clum A."/>
            <person name="Ohm R."/>
            <person name="Martin F."/>
            <person name="Silar P."/>
            <person name="Natvig D."/>
            <person name="Lalanne C."/>
            <person name="Gautier V."/>
            <person name="Ament-Velasquez S.L."/>
            <person name="Kruys A."/>
            <person name="Hutchinson M.I."/>
            <person name="Powell A.J."/>
            <person name="Barry K."/>
            <person name="Miller A.N."/>
            <person name="Grigoriev I.V."/>
            <person name="Debuchy R."/>
            <person name="Gladieux P."/>
            <person name="Thoren M.H."/>
            <person name="Johannesson H."/>
        </authorList>
    </citation>
    <scope>NUCLEOTIDE SEQUENCE</scope>
    <source>
        <strain evidence="2">CBS 141.50</strain>
    </source>
</reference>
<protein>
    <submittedName>
        <fullName evidence="2">Uncharacterized protein</fullName>
    </submittedName>
</protein>
<feature type="signal peptide" evidence="1">
    <location>
        <begin position="1"/>
        <end position="19"/>
    </location>
</feature>
<accession>A0AAN6UYP0</accession>
<evidence type="ECO:0000313" key="3">
    <source>
        <dbReference type="Proteomes" id="UP001302676"/>
    </source>
</evidence>
<keyword evidence="1" id="KW-0732">Signal</keyword>
<keyword evidence="3" id="KW-1185">Reference proteome</keyword>
<evidence type="ECO:0000313" key="2">
    <source>
        <dbReference type="EMBL" id="KAK4141319.1"/>
    </source>
</evidence>
<feature type="chain" id="PRO_5042813428" evidence="1">
    <location>
        <begin position="20"/>
        <end position="136"/>
    </location>
</feature>
<dbReference type="GeneID" id="87818239"/>
<dbReference type="EMBL" id="MU853613">
    <property type="protein sequence ID" value="KAK4141319.1"/>
    <property type="molecule type" value="Genomic_DNA"/>
</dbReference>